<dbReference type="EMBL" id="LSSN01001022">
    <property type="protein sequence ID" value="OMJ21352.1"/>
    <property type="molecule type" value="Genomic_DNA"/>
</dbReference>
<evidence type="ECO:0000256" key="4">
    <source>
        <dbReference type="ARBA" id="ARBA00023242"/>
    </source>
</evidence>
<protein>
    <recommendedName>
        <fullName evidence="2">DNA polymerase delta subunit 3</fullName>
    </recommendedName>
</protein>
<feature type="region of interest" description="Disordered" evidence="5">
    <location>
        <begin position="409"/>
        <end position="429"/>
    </location>
</feature>
<dbReference type="Pfam" id="PF09507">
    <property type="entry name" value="CDC27"/>
    <property type="match status" value="1"/>
</dbReference>
<proteinExistence type="predicted"/>
<dbReference type="InterPro" id="IPR041913">
    <property type="entry name" value="POLD3_sf"/>
</dbReference>
<feature type="compositionally biased region" description="Acidic residues" evidence="5">
    <location>
        <begin position="289"/>
        <end position="306"/>
    </location>
</feature>
<dbReference type="GO" id="GO:0003887">
    <property type="term" value="F:DNA-directed DNA polymerase activity"/>
    <property type="evidence" value="ECO:0007669"/>
    <property type="project" value="TreeGrafter"/>
</dbReference>
<feature type="region of interest" description="Disordered" evidence="5">
    <location>
        <begin position="165"/>
        <end position="209"/>
    </location>
</feature>
<reference evidence="6 7" key="1">
    <citation type="submission" date="2017-01" db="EMBL/GenBank/DDBJ databases">
        <authorList>
            <person name="Mah S.A."/>
            <person name="Swanson W.J."/>
            <person name="Moy G.W."/>
            <person name="Vacquier V.D."/>
        </authorList>
    </citation>
    <scope>NUCLEOTIDE SEQUENCE [LARGE SCALE GENOMIC DNA]</scope>
    <source>
        <strain evidence="6 7">GSMNP</strain>
    </source>
</reference>
<dbReference type="GO" id="GO:1904161">
    <property type="term" value="P:DNA synthesis involved in UV-damage excision repair"/>
    <property type="evidence" value="ECO:0007669"/>
    <property type="project" value="TreeGrafter"/>
</dbReference>
<evidence type="ECO:0000256" key="3">
    <source>
        <dbReference type="ARBA" id="ARBA00022705"/>
    </source>
</evidence>
<dbReference type="Gene3D" id="3.90.1030.20">
    <property type="entry name" value="DNA polymerase delta, p66 (Cdc27) subunit, wHTH domain"/>
    <property type="match status" value="1"/>
</dbReference>
<keyword evidence="3" id="KW-0235">DNA replication</keyword>
<organism evidence="6 7">
    <name type="scientific">Smittium culicis</name>
    <dbReference type="NCBI Taxonomy" id="133412"/>
    <lineage>
        <taxon>Eukaryota</taxon>
        <taxon>Fungi</taxon>
        <taxon>Fungi incertae sedis</taxon>
        <taxon>Zoopagomycota</taxon>
        <taxon>Kickxellomycotina</taxon>
        <taxon>Harpellomycetes</taxon>
        <taxon>Harpellales</taxon>
        <taxon>Legeriomycetaceae</taxon>
        <taxon>Smittium</taxon>
    </lineage>
</organism>
<comment type="caution">
    <text evidence="6">The sequence shown here is derived from an EMBL/GenBank/DDBJ whole genome shotgun (WGS) entry which is preliminary data.</text>
</comment>
<dbReference type="GO" id="GO:0006271">
    <property type="term" value="P:DNA strand elongation involved in DNA replication"/>
    <property type="evidence" value="ECO:0007669"/>
    <property type="project" value="TreeGrafter"/>
</dbReference>
<comment type="subcellular location">
    <subcellularLocation>
        <location evidence="1">Nucleus</location>
    </subcellularLocation>
</comment>
<sequence>MEYSNLDTSKAEKVIEDFLNGNDQILTVRSLSQKLLVNAQSSQALLNLYKEKKICTGGECNFRYLVEGYLKSIVQPSSDKIATKMFRFMLTTEEELKGGSIKELEKLIAQTKIKDEELGCFIKGKKIEKRKGGFTIPVEIKKETLKQGDSRSGMQLKSENTATLLKASKSEPKPAHSFGSGKSLENKAPKAQQVVSSQSAGENLPAKSFFGNNVKKRSAKIMEDIKPTIKEESVEHAKANIDADIEIVEMELDVSAATINNKKDRIKIESKEGLVKSSTIESKPNVSQDIEEESEYSEYDGYDGIETESAKKDDEKNTSVPQRQKSRNRRIIMDEDSSDEGEIEDSNIKVANMTTKKEETGSIPEIQMGQEAENKPKSNRRRRKVTKTKHFKNERGMLVTKTIDCWESYSEEDENKDARTLNSKSKELSDIPVTNNLNSKAVLGQKVKSNQSSLMSFFGQKPKK</sequence>
<feature type="region of interest" description="Disordered" evidence="5">
    <location>
        <begin position="270"/>
        <end position="394"/>
    </location>
</feature>
<name>A0A1R1Y313_9FUNG</name>
<keyword evidence="4" id="KW-0539">Nucleus</keyword>
<dbReference type="STRING" id="133412.A0A1R1Y313"/>
<gene>
    <name evidence="6" type="ORF">AYI70_g3534</name>
</gene>
<dbReference type="PANTHER" id="PTHR17598:SF13">
    <property type="entry name" value="DNA POLYMERASE DELTA SUBUNIT 3"/>
    <property type="match status" value="1"/>
</dbReference>
<evidence type="ECO:0000256" key="1">
    <source>
        <dbReference type="ARBA" id="ARBA00004123"/>
    </source>
</evidence>
<dbReference type="OrthoDB" id="5600488at2759"/>
<feature type="compositionally biased region" description="Basic and acidic residues" evidence="5">
    <location>
        <begin position="416"/>
        <end position="429"/>
    </location>
</feature>
<evidence type="ECO:0000313" key="7">
    <source>
        <dbReference type="Proteomes" id="UP000187283"/>
    </source>
</evidence>
<evidence type="ECO:0000256" key="2">
    <source>
        <dbReference type="ARBA" id="ARBA00017589"/>
    </source>
</evidence>
<dbReference type="GO" id="GO:0043625">
    <property type="term" value="C:delta DNA polymerase complex"/>
    <property type="evidence" value="ECO:0007669"/>
    <property type="project" value="InterPro"/>
</dbReference>
<dbReference type="PANTHER" id="PTHR17598">
    <property type="entry name" value="DNA POLYMERASE DELTA SUBUNIT 3"/>
    <property type="match status" value="1"/>
</dbReference>
<dbReference type="InterPro" id="IPR019038">
    <property type="entry name" value="POLD3"/>
</dbReference>
<dbReference type="GO" id="GO:0006297">
    <property type="term" value="P:nucleotide-excision repair, DNA gap filling"/>
    <property type="evidence" value="ECO:0007669"/>
    <property type="project" value="TreeGrafter"/>
</dbReference>
<feature type="compositionally biased region" description="Basic residues" evidence="5">
    <location>
        <begin position="377"/>
        <end position="392"/>
    </location>
</feature>
<accession>A0A1R1Y313</accession>
<evidence type="ECO:0000313" key="6">
    <source>
        <dbReference type="EMBL" id="OMJ21352.1"/>
    </source>
</evidence>
<feature type="compositionally biased region" description="Polar residues" evidence="5">
    <location>
        <begin position="276"/>
        <end position="288"/>
    </location>
</feature>
<feature type="compositionally biased region" description="Acidic residues" evidence="5">
    <location>
        <begin position="334"/>
        <end position="345"/>
    </location>
</feature>
<evidence type="ECO:0000256" key="5">
    <source>
        <dbReference type="SAM" id="MobiDB-lite"/>
    </source>
</evidence>
<dbReference type="Proteomes" id="UP000187283">
    <property type="component" value="Unassembled WGS sequence"/>
</dbReference>
<feature type="compositionally biased region" description="Basic and acidic residues" evidence="5">
    <location>
        <begin position="308"/>
        <end position="317"/>
    </location>
</feature>
<keyword evidence="7" id="KW-1185">Reference proteome</keyword>
<dbReference type="AlphaFoldDB" id="A0A1R1Y313"/>